<dbReference type="Pfam" id="PF16036">
    <property type="entry name" value="Chalcone_3"/>
    <property type="match status" value="1"/>
</dbReference>
<dbReference type="SUPFAM" id="SSF54626">
    <property type="entry name" value="Chalcone isomerase"/>
    <property type="match status" value="1"/>
</dbReference>
<dbReference type="Proteomes" id="UP000184611">
    <property type="component" value="Unassembled WGS sequence"/>
</dbReference>
<evidence type="ECO:0000259" key="2">
    <source>
        <dbReference type="Pfam" id="PF16036"/>
    </source>
</evidence>
<evidence type="ECO:0000313" key="4">
    <source>
        <dbReference type="Proteomes" id="UP000184611"/>
    </source>
</evidence>
<feature type="signal peptide" evidence="1">
    <location>
        <begin position="1"/>
        <end position="21"/>
    </location>
</feature>
<feature type="chain" id="PRO_5012003214" evidence="1">
    <location>
        <begin position="22"/>
        <end position="188"/>
    </location>
</feature>
<dbReference type="GO" id="GO:0016872">
    <property type="term" value="F:intramolecular lyase activity"/>
    <property type="evidence" value="ECO:0007669"/>
    <property type="project" value="InterPro"/>
</dbReference>
<proteinExistence type="predicted"/>
<dbReference type="InterPro" id="IPR016088">
    <property type="entry name" value="Chalcone_isomerase_3-sand"/>
</dbReference>
<dbReference type="STRING" id="416016.SAMN05443547_1284"/>
<name>A0A1M7ZVN9_9FLAO</name>
<protein>
    <submittedName>
        <fullName evidence="3">Chalcone isomerase-like</fullName>
    </submittedName>
</protein>
<accession>A0A1M7ZVN9</accession>
<keyword evidence="4" id="KW-1185">Reference proteome</keyword>
<dbReference type="OrthoDB" id="270742at2"/>
<evidence type="ECO:0000313" key="3">
    <source>
        <dbReference type="EMBL" id="SHO72938.1"/>
    </source>
</evidence>
<dbReference type="InterPro" id="IPR036298">
    <property type="entry name" value="Chalcone_isomerase_sf"/>
</dbReference>
<dbReference type="AlphaFoldDB" id="A0A1M7ZVN9"/>
<sequence length="188" mass="20765">MKKQFLSLLFFTFLTFIPVHAQKVVSGIKLDAKLSIEGQDLVLNGAGIREKMWFDLYVGSLYVEKKSSNAKDIINSKEAIAIRLDVLSGMVTSKKMVAALDEGLVNSTNNNTAPLKDKIAKFKGFFKDEIKVGDKFILVYDPAQGVVFYKNGVKKGTIEGYDFKKALFGIWLCDKPADAGLKSSLLGK</sequence>
<evidence type="ECO:0000256" key="1">
    <source>
        <dbReference type="SAM" id="SignalP"/>
    </source>
</evidence>
<dbReference type="Gene3D" id="3.50.70.10">
    <property type="match status" value="1"/>
</dbReference>
<keyword evidence="1" id="KW-0732">Signal</keyword>
<reference evidence="4" key="1">
    <citation type="submission" date="2016-12" db="EMBL/GenBank/DDBJ databases">
        <authorList>
            <person name="Varghese N."/>
            <person name="Submissions S."/>
        </authorList>
    </citation>
    <scope>NUCLEOTIDE SEQUENCE [LARGE SCALE GENOMIC DNA]</scope>
    <source>
        <strain evidence="4">DSM 18830</strain>
    </source>
</reference>
<dbReference type="EMBL" id="FRYK01000002">
    <property type="protein sequence ID" value="SHO72938.1"/>
    <property type="molecule type" value="Genomic_DNA"/>
</dbReference>
<feature type="domain" description="Chalcone isomerase" evidence="2">
    <location>
        <begin position="23"/>
        <end position="187"/>
    </location>
</feature>
<organism evidence="3 4">
    <name type="scientific">Flavobacterium cucumis</name>
    <dbReference type="NCBI Taxonomy" id="416016"/>
    <lineage>
        <taxon>Bacteria</taxon>
        <taxon>Pseudomonadati</taxon>
        <taxon>Bacteroidota</taxon>
        <taxon>Flavobacteriia</taxon>
        <taxon>Flavobacteriales</taxon>
        <taxon>Flavobacteriaceae</taxon>
        <taxon>Flavobacterium</taxon>
    </lineage>
</organism>
<dbReference type="RefSeq" id="WP_073582623.1">
    <property type="nucleotide sequence ID" value="NZ_CBCSEA010000004.1"/>
</dbReference>
<gene>
    <name evidence="3" type="ORF">SAMN05443547_1284</name>
</gene>
<keyword evidence="3" id="KW-0413">Isomerase</keyword>
<dbReference type="InterPro" id="IPR016087">
    <property type="entry name" value="Chalcone_isomerase"/>
</dbReference>